<evidence type="ECO:0000313" key="1">
    <source>
        <dbReference type="EMBL" id="JAD98518.1"/>
    </source>
</evidence>
<organism evidence="1">
    <name type="scientific">Arundo donax</name>
    <name type="common">Giant reed</name>
    <name type="synonym">Donax arundinaceus</name>
    <dbReference type="NCBI Taxonomy" id="35708"/>
    <lineage>
        <taxon>Eukaryota</taxon>
        <taxon>Viridiplantae</taxon>
        <taxon>Streptophyta</taxon>
        <taxon>Embryophyta</taxon>
        <taxon>Tracheophyta</taxon>
        <taxon>Spermatophyta</taxon>
        <taxon>Magnoliopsida</taxon>
        <taxon>Liliopsida</taxon>
        <taxon>Poales</taxon>
        <taxon>Poaceae</taxon>
        <taxon>PACMAD clade</taxon>
        <taxon>Arundinoideae</taxon>
        <taxon>Arundineae</taxon>
        <taxon>Arundo</taxon>
    </lineage>
</organism>
<reference evidence="1" key="1">
    <citation type="submission" date="2014-09" db="EMBL/GenBank/DDBJ databases">
        <authorList>
            <person name="Magalhaes I.L.F."/>
            <person name="Oliveira U."/>
            <person name="Santos F.R."/>
            <person name="Vidigal T.H.D.A."/>
            <person name="Brescovit A.D."/>
            <person name="Santos A.J."/>
        </authorList>
    </citation>
    <scope>NUCLEOTIDE SEQUENCE</scope>
    <source>
        <tissue evidence="1">Shoot tissue taken approximately 20 cm above the soil surface</tissue>
    </source>
</reference>
<proteinExistence type="predicted"/>
<protein>
    <submittedName>
        <fullName evidence="1">Uncharacterized protein</fullName>
    </submittedName>
</protein>
<accession>A0A0A9EHM7</accession>
<dbReference type="AlphaFoldDB" id="A0A0A9EHM7"/>
<reference evidence="1" key="2">
    <citation type="journal article" date="2015" name="Data Brief">
        <title>Shoot transcriptome of the giant reed, Arundo donax.</title>
        <authorList>
            <person name="Barrero R.A."/>
            <person name="Guerrero F.D."/>
            <person name="Moolhuijzen P."/>
            <person name="Goolsby J.A."/>
            <person name="Tidwell J."/>
            <person name="Bellgard S.E."/>
            <person name="Bellgard M.I."/>
        </authorList>
    </citation>
    <scope>NUCLEOTIDE SEQUENCE</scope>
    <source>
        <tissue evidence="1">Shoot tissue taken approximately 20 cm above the soil surface</tissue>
    </source>
</reference>
<sequence length="23" mass="2610">MLPRTSACSFTRPRSAFNARLAR</sequence>
<name>A0A0A9EHM7_ARUDO</name>
<dbReference type="EMBL" id="GBRH01199377">
    <property type="protein sequence ID" value="JAD98518.1"/>
    <property type="molecule type" value="Transcribed_RNA"/>
</dbReference>